<proteinExistence type="predicted"/>
<organism evidence="2 3">
    <name type="scientific">Helianthus annuus</name>
    <name type="common">Common sunflower</name>
    <dbReference type="NCBI Taxonomy" id="4232"/>
    <lineage>
        <taxon>Eukaryota</taxon>
        <taxon>Viridiplantae</taxon>
        <taxon>Streptophyta</taxon>
        <taxon>Embryophyta</taxon>
        <taxon>Tracheophyta</taxon>
        <taxon>Spermatophyta</taxon>
        <taxon>Magnoliopsida</taxon>
        <taxon>eudicotyledons</taxon>
        <taxon>Gunneridae</taxon>
        <taxon>Pentapetalae</taxon>
        <taxon>asterids</taxon>
        <taxon>campanulids</taxon>
        <taxon>Asterales</taxon>
        <taxon>Asteraceae</taxon>
        <taxon>Asteroideae</taxon>
        <taxon>Heliantheae alliance</taxon>
        <taxon>Heliantheae</taxon>
        <taxon>Helianthus</taxon>
    </lineage>
</organism>
<dbReference type="InParanoid" id="A0A251UG23"/>
<protein>
    <submittedName>
        <fullName evidence="2">Uncharacterized protein</fullName>
    </submittedName>
</protein>
<reference evidence="2" key="2">
    <citation type="submission" date="2017-02" db="EMBL/GenBank/DDBJ databases">
        <title>Sunflower complete genome.</title>
        <authorList>
            <person name="Langlade N."/>
            <person name="Munos S."/>
        </authorList>
    </citation>
    <scope>NUCLEOTIDE SEQUENCE [LARGE SCALE GENOMIC DNA]</scope>
    <source>
        <tissue evidence="2">Leaves</tissue>
    </source>
</reference>
<dbReference type="Proteomes" id="UP000215914">
    <property type="component" value="Chromosome 6"/>
</dbReference>
<evidence type="ECO:0000313" key="3">
    <source>
        <dbReference type="Proteomes" id="UP000215914"/>
    </source>
</evidence>
<accession>A0A251UG23</accession>
<evidence type="ECO:0000313" key="2">
    <source>
        <dbReference type="EMBL" id="OTG21816.1"/>
    </source>
</evidence>
<evidence type="ECO:0000313" key="1">
    <source>
        <dbReference type="EMBL" id="KAF5800652.1"/>
    </source>
</evidence>
<reference evidence="1 3" key="1">
    <citation type="journal article" date="2017" name="Nature">
        <title>The sunflower genome provides insights into oil metabolism, flowering and Asterid evolution.</title>
        <authorList>
            <person name="Badouin H."/>
            <person name="Gouzy J."/>
            <person name="Grassa C.J."/>
            <person name="Murat F."/>
            <person name="Staton S.E."/>
            <person name="Cottret L."/>
            <person name="Lelandais-Briere C."/>
            <person name="Owens G.L."/>
            <person name="Carrere S."/>
            <person name="Mayjonade B."/>
            <person name="Legrand L."/>
            <person name="Gill N."/>
            <person name="Kane N.C."/>
            <person name="Bowers J.E."/>
            <person name="Hubner S."/>
            <person name="Bellec A."/>
            <person name="Berard A."/>
            <person name="Berges H."/>
            <person name="Blanchet N."/>
            <person name="Boniface M.C."/>
            <person name="Brunel D."/>
            <person name="Catrice O."/>
            <person name="Chaidir N."/>
            <person name="Claudel C."/>
            <person name="Donnadieu C."/>
            <person name="Faraut T."/>
            <person name="Fievet G."/>
            <person name="Helmstetter N."/>
            <person name="King M."/>
            <person name="Knapp S.J."/>
            <person name="Lai Z."/>
            <person name="Le Paslier M.C."/>
            <person name="Lippi Y."/>
            <person name="Lorenzon L."/>
            <person name="Mandel J.R."/>
            <person name="Marage G."/>
            <person name="Marchand G."/>
            <person name="Marquand E."/>
            <person name="Bret-Mestries E."/>
            <person name="Morien E."/>
            <person name="Nambeesan S."/>
            <person name="Nguyen T."/>
            <person name="Pegot-Espagnet P."/>
            <person name="Pouilly N."/>
            <person name="Raftis F."/>
            <person name="Sallet E."/>
            <person name="Schiex T."/>
            <person name="Thomas J."/>
            <person name="Vandecasteele C."/>
            <person name="Vares D."/>
            <person name="Vear F."/>
            <person name="Vautrin S."/>
            <person name="Crespi M."/>
            <person name="Mangin B."/>
            <person name="Burke J.M."/>
            <person name="Salse J."/>
            <person name="Munos S."/>
            <person name="Vincourt P."/>
            <person name="Rieseberg L.H."/>
            <person name="Langlade N.B."/>
        </authorList>
    </citation>
    <scope>NUCLEOTIDE SEQUENCE [LARGE SCALE GENOMIC DNA]</scope>
    <source>
        <strain evidence="3">cv. SF193</strain>
        <tissue evidence="1">Leaves</tissue>
    </source>
</reference>
<dbReference type="AlphaFoldDB" id="A0A251UG23"/>
<reference evidence="1" key="3">
    <citation type="submission" date="2020-06" db="EMBL/GenBank/DDBJ databases">
        <title>Helianthus annuus Genome sequencing and assembly Release 2.</title>
        <authorList>
            <person name="Gouzy J."/>
            <person name="Langlade N."/>
            <person name="Munos S."/>
        </authorList>
    </citation>
    <scope>NUCLEOTIDE SEQUENCE</scope>
    <source>
        <tissue evidence="1">Leaves</tissue>
    </source>
</reference>
<keyword evidence="3" id="KW-1185">Reference proteome</keyword>
<name>A0A251UG23_HELAN</name>
<dbReference type="EMBL" id="CM007895">
    <property type="protein sequence ID" value="OTG21816.1"/>
    <property type="molecule type" value="Genomic_DNA"/>
</dbReference>
<dbReference type="EMBL" id="MNCJ02000321">
    <property type="protein sequence ID" value="KAF5800652.1"/>
    <property type="molecule type" value="Genomic_DNA"/>
</dbReference>
<sequence>MFPYITRPWNAIKPNHHHGSIRHPDTLTHSRTYLLNKQTSTTRNSVESYNLQQDRHRWNSNSGRSRYSKLTTSFCLESDAVGEDDRSVVGVPSFSPVIGGSPE</sequence>
<dbReference type="Gramene" id="mRNA:HanXRQr2_Chr06g0239181">
    <property type="protein sequence ID" value="CDS:HanXRQr2_Chr06g0239181.1"/>
    <property type="gene ID" value="HanXRQr2_Chr06g0239181"/>
</dbReference>
<gene>
    <name evidence="2" type="ORF">HannXRQ_Chr06g0164651</name>
    <name evidence="1" type="ORF">HanXRQr2_Chr06g0239181</name>
</gene>